<proteinExistence type="predicted"/>
<dbReference type="EMBL" id="CARXXK010001012">
    <property type="protein sequence ID" value="CAI6371552.1"/>
    <property type="molecule type" value="Genomic_DNA"/>
</dbReference>
<reference evidence="1 2" key="1">
    <citation type="submission" date="2023-01" db="EMBL/GenBank/DDBJ databases">
        <authorList>
            <person name="Whitehead M."/>
        </authorList>
    </citation>
    <scope>NUCLEOTIDE SEQUENCE [LARGE SCALE GENOMIC DNA]</scope>
</reference>
<name>A0AAV0XUG6_9HEMI</name>
<evidence type="ECO:0000313" key="1">
    <source>
        <dbReference type="EMBL" id="CAI6371552.1"/>
    </source>
</evidence>
<keyword evidence="2" id="KW-1185">Reference proteome</keyword>
<evidence type="ECO:0000313" key="2">
    <source>
        <dbReference type="Proteomes" id="UP001160148"/>
    </source>
</evidence>
<accession>A0AAV0XUG6</accession>
<gene>
    <name evidence="1" type="ORF">MEUPH1_LOCUS25545</name>
</gene>
<dbReference type="AlphaFoldDB" id="A0AAV0XUG6"/>
<protein>
    <submittedName>
        <fullName evidence="1">Uncharacterized protein</fullName>
    </submittedName>
</protein>
<dbReference type="Proteomes" id="UP001160148">
    <property type="component" value="Unassembled WGS sequence"/>
</dbReference>
<organism evidence="1 2">
    <name type="scientific">Macrosiphum euphorbiae</name>
    <name type="common">potato aphid</name>
    <dbReference type="NCBI Taxonomy" id="13131"/>
    <lineage>
        <taxon>Eukaryota</taxon>
        <taxon>Metazoa</taxon>
        <taxon>Ecdysozoa</taxon>
        <taxon>Arthropoda</taxon>
        <taxon>Hexapoda</taxon>
        <taxon>Insecta</taxon>
        <taxon>Pterygota</taxon>
        <taxon>Neoptera</taxon>
        <taxon>Paraneoptera</taxon>
        <taxon>Hemiptera</taxon>
        <taxon>Sternorrhyncha</taxon>
        <taxon>Aphidomorpha</taxon>
        <taxon>Aphidoidea</taxon>
        <taxon>Aphididae</taxon>
        <taxon>Macrosiphini</taxon>
        <taxon>Macrosiphum</taxon>
    </lineage>
</organism>
<sequence length="98" mass="10897">MGCEDLEFGCAETPDLRTTRPEAVGWDHRATREPSSTRNSACTASTGCYFRKYQRSGGDDRRHYQGPVGWPEAVEQVNAVPLYVHVPRPAFKSSPPSI</sequence>
<comment type="caution">
    <text evidence="1">The sequence shown here is derived from an EMBL/GenBank/DDBJ whole genome shotgun (WGS) entry which is preliminary data.</text>
</comment>